<protein>
    <submittedName>
        <fullName evidence="1">Putative biotin-[acetyl-CoA-carboxylase] ligase</fullName>
    </submittedName>
</protein>
<dbReference type="Gene3D" id="3.30.930.10">
    <property type="entry name" value="Bira Bifunctional Protein, Domain 2"/>
    <property type="match status" value="1"/>
</dbReference>
<gene>
    <name evidence="1" type="ORF">I553_0306</name>
</gene>
<comment type="caution">
    <text evidence="1">The sequence shown here is derived from an EMBL/GenBank/DDBJ whole genome shotgun (WGS) entry which is preliminary data.</text>
</comment>
<proteinExistence type="predicted"/>
<reference evidence="1" key="1">
    <citation type="submission" date="2014-01" db="EMBL/GenBank/DDBJ databases">
        <authorList>
            <person name="Brown-Elliot B."/>
            <person name="Wallace R."/>
            <person name="Lenaerts A."/>
            <person name="Ordway D."/>
            <person name="DeGroote M.A."/>
            <person name="Parker T."/>
            <person name="Sizemore C."/>
            <person name="Tallon L.J."/>
            <person name="Sadzewicz L.K."/>
            <person name="Sengamalay N."/>
            <person name="Fraser C.M."/>
            <person name="Hine E."/>
            <person name="Shefchek K.A."/>
            <person name="Das S.P."/>
            <person name="Tettelin H."/>
        </authorList>
    </citation>
    <scope>NUCLEOTIDE SEQUENCE [LARGE SCALE GENOMIC DNA]</scope>
    <source>
        <strain evidence="1">4042</strain>
    </source>
</reference>
<keyword evidence="1" id="KW-0436">Ligase</keyword>
<sequence>MIGLGLNVTLTAEEAPDPAATSVLMLGSSMTDRNTLAHSILRELATRVEAWRTAAGPTRR</sequence>
<dbReference type="PATRIC" id="fig|1299334.3.peg.9894"/>
<dbReference type="EMBL" id="JAOB01000093">
    <property type="protein sequence ID" value="EUA06989.1"/>
    <property type="molecule type" value="Genomic_DNA"/>
</dbReference>
<dbReference type="GO" id="GO:0016874">
    <property type="term" value="F:ligase activity"/>
    <property type="evidence" value="ECO:0007669"/>
    <property type="project" value="UniProtKB-KW"/>
</dbReference>
<accession>X7YIQ0</accession>
<name>X7YIQ0_MYCXE</name>
<dbReference type="AlphaFoldDB" id="X7YIQ0"/>
<evidence type="ECO:0000313" key="1">
    <source>
        <dbReference type="EMBL" id="EUA06989.1"/>
    </source>
</evidence>
<dbReference type="InterPro" id="IPR045864">
    <property type="entry name" value="aa-tRNA-synth_II/BPL/LPL"/>
</dbReference>
<organism evidence="1">
    <name type="scientific">Mycobacterium xenopi 4042</name>
    <dbReference type="NCBI Taxonomy" id="1299334"/>
    <lineage>
        <taxon>Bacteria</taxon>
        <taxon>Bacillati</taxon>
        <taxon>Actinomycetota</taxon>
        <taxon>Actinomycetes</taxon>
        <taxon>Mycobacteriales</taxon>
        <taxon>Mycobacteriaceae</taxon>
        <taxon>Mycobacterium</taxon>
    </lineage>
</organism>